<reference evidence="2 3" key="1">
    <citation type="submission" date="2024-08" db="EMBL/GenBank/DDBJ databases">
        <title>Insights into the chromosomal genome structure of Flemingia macrophylla.</title>
        <authorList>
            <person name="Ding Y."/>
            <person name="Zhao Y."/>
            <person name="Bi W."/>
            <person name="Wu M."/>
            <person name="Zhao G."/>
            <person name="Gong Y."/>
            <person name="Li W."/>
            <person name="Zhang P."/>
        </authorList>
    </citation>
    <scope>NUCLEOTIDE SEQUENCE [LARGE SCALE GENOMIC DNA]</scope>
    <source>
        <strain evidence="2">DYQJB</strain>
        <tissue evidence="2">Leaf</tissue>
    </source>
</reference>
<dbReference type="EMBL" id="JBGMDY010000003">
    <property type="protein sequence ID" value="KAL2339869.1"/>
    <property type="molecule type" value="Genomic_DNA"/>
</dbReference>
<evidence type="ECO:0000313" key="3">
    <source>
        <dbReference type="Proteomes" id="UP001603857"/>
    </source>
</evidence>
<feature type="region of interest" description="Disordered" evidence="1">
    <location>
        <begin position="359"/>
        <end position="381"/>
    </location>
</feature>
<proteinExistence type="predicted"/>
<feature type="region of interest" description="Disordered" evidence="1">
    <location>
        <begin position="499"/>
        <end position="539"/>
    </location>
</feature>
<keyword evidence="3" id="KW-1185">Reference proteome</keyword>
<protein>
    <submittedName>
        <fullName evidence="2">Uncharacterized protein</fullName>
    </submittedName>
</protein>
<organism evidence="2 3">
    <name type="scientific">Flemingia macrophylla</name>
    <dbReference type="NCBI Taxonomy" id="520843"/>
    <lineage>
        <taxon>Eukaryota</taxon>
        <taxon>Viridiplantae</taxon>
        <taxon>Streptophyta</taxon>
        <taxon>Embryophyta</taxon>
        <taxon>Tracheophyta</taxon>
        <taxon>Spermatophyta</taxon>
        <taxon>Magnoliopsida</taxon>
        <taxon>eudicotyledons</taxon>
        <taxon>Gunneridae</taxon>
        <taxon>Pentapetalae</taxon>
        <taxon>rosids</taxon>
        <taxon>fabids</taxon>
        <taxon>Fabales</taxon>
        <taxon>Fabaceae</taxon>
        <taxon>Papilionoideae</taxon>
        <taxon>50 kb inversion clade</taxon>
        <taxon>NPAAA clade</taxon>
        <taxon>indigoferoid/millettioid clade</taxon>
        <taxon>Phaseoleae</taxon>
        <taxon>Flemingia</taxon>
    </lineage>
</organism>
<feature type="region of interest" description="Disordered" evidence="1">
    <location>
        <begin position="397"/>
        <end position="419"/>
    </location>
</feature>
<accession>A0ABD1MVP3</accession>
<name>A0ABD1MVP3_9FABA</name>
<evidence type="ECO:0000256" key="1">
    <source>
        <dbReference type="SAM" id="MobiDB-lite"/>
    </source>
</evidence>
<sequence length="539" mass="58905">MELEDLAIGFDWSQIDILNTISPTLLNSPSYDLQQVNNDSIGNVDATPNPNQALNTEHAFDFPEEITTSSNMGNPPQHAELISDGASSLVEGQNMDQMNYYNCNDQFSAMQNNNLPALMNDLGQQNEHNTSNQLLVTNVEAEAGNEARNGHCMAKERTPSSGLNNHHAINLNSGNENINGHFMTNQTSPLCAPNNHGINSHAINPNSGWNSPRSLWMQDERSGYKPLLHNNPAGFQQQGSTLNGPTTFSSTLNNSSALNSAVMGISGAKPSEGSSSQVLNMEAPQLASVLRPERAPRVQLNQVNPLYMVTVTPQRADNGHGLPISSSFGAQSSASSILGMLNHKDRSTVTSYGTYSSLQQNSSLNMPYERQREPPRRGRPRKRFEPCVVMTLPYKRRKKGSARENPGKSPLYQANNTPAGGVVQNANGEVASKFVNAMYDPKFEKAGFPIDPLLRSLSKTSHGVDEADLSLHRLFGRGSSLLRRLLRFVLHFVYSKQKEKNEVEDEEGREAQGENKGDNDLDEGHGFSSGFGGSALLEN</sequence>
<dbReference type="Proteomes" id="UP001603857">
    <property type="component" value="Unassembled WGS sequence"/>
</dbReference>
<gene>
    <name evidence="2" type="ORF">Fmac_007809</name>
</gene>
<evidence type="ECO:0000313" key="2">
    <source>
        <dbReference type="EMBL" id="KAL2339869.1"/>
    </source>
</evidence>
<feature type="compositionally biased region" description="Basic and acidic residues" evidence="1">
    <location>
        <begin position="509"/>
        <end position="525"/>
    </location>
</feature>
<comment type="caution">
    <text evidence="2">The sequence shown here is derived from an EMBL/GenBank/DDBJ whole genome shotgun (WGS) entry which is preliminary data.</text>
</comment>
<dbReference type="AlphaFoldDB" id="A0ABD1MVP3"/>